<keyword evidence="1" id="KW-0472">Membrane</keyword>
<dbReference type="RefSeq" id="WP_054449811.1">
    <property type="nucleotide sequence ID" value="NZ_AZCK01000001.1"/>
</dbReference>
<feature type="transmembrane region" description="Helical" evidence="1">
    <location>
        <begin position="42"/>
        <end position="63"/>
    </location>
</feature>
<feature type="transmembrane region" description="Helical" evidence="1">
    <location>
        <begin position="7"/>
        <end position="30"/>
    </location>
</feature>
<dbReference type="PATRIC" id="fig|1423768.3.peg.454"/>
<reference evidence="2 3" key="1">
    <citation type="journal article" date="2015" name="Genome Announc.">
        <title>Expanding the biotechnology potential of lactobacilli through comparative genomics of 213 strains and associated genera.</title>
        <authorList>
            <person name="Sun Z."/>
            <person name="Harris H.M."/>
            <person name="McCann A."/>
            <person name="Guo C."/>
            <person name="Argimon S."/>
            <person name="Zhang W."/>
            <person name="Yang X."/>
            <person name="Jeffery I.B."/>
            <person name="Cooney J.C."/>
            <person name="Kagawa T.F."/>
            <person name="Liu W."/>
            <person name="Song Y."/>
            <person name="Salvetti E."/>
            <person name="Wrobel A."/>
            <person name="Rasinkangas P."/>
            <person name="Parkhill J."/>
            <person name="Rea M.C."/>
            <person name="O'Sullivan O."/>
            <person name="Ritari J."/>
            <person name="Douillard F.P."/>
            <person name="Paul Ross R."/>
            <person name="Yang R."/>
            <person name="Briner A.E."/>
            <person name="Felis G.E."/>
            <person name="de Vos W.M."/>
            <person name="Barrangou R."/>
            <person name="Klaenhammer T.R."/>
            <person name="Caufield P.W."/>
            <person name="Cui Y."/>
            <person name="Zhang H."/>
            <person name="O'Toole P.W."/>
        </authorList>
    </citation>
    <scope>NUCLEOTIDE SEQUENCE [LARGE SCALE GENOMIC DNA]</scope>
    <source>
        <strain evidence="2 3">DSM 12361</strain>
    </source>
</reference>
<dbReference type="GeneID" id="66348620"/>
<dbReference type="Proteomes" id="UP000051794">
    <property type="component" value="Unassembled WGS sequence"/>
</dbReference>
<protein>
    <submittedName>
        <fullName evidence="2">Uncharacterized protein</fullName>
    </submittedName>
</protein>
<evidence type="ECO:0000256" key="1">
    <source>
        <dbReference type="SAM" id="Phobius"/>
    </source>
</evidence>
<gene>
    <name evidence="2" type="ORF">FD43_GL000129</name>
</gene>
<evidence type="ECO:0000313" key="3">
    <source>
        <dbReference type="Proteomes" id="UP000051794"/>
    </source>
</evidence>
<dbReference type="AlphaFoldDB" id="A0A0R1FTH0"/>
<evidence type="ECO:0000313" key="2">
    <source>
        <dbReference type="EMBL" id="KRK25181.1"/>
    </source>
</evidence>
<keyword evidence="1" id="KW-1133">Transmembrane helix</keyword>
<name>A0A0R1FTH0_9LACO</name>
<dbReference type="EMBL" id="AZCK01000001">
    <property type="protein sequence ID" value="KRK25181.1"/>
    <property type="molecule type" value="Genomic_DNA"/>
</dbReference>
<keyword evidence="1" id="KW-0812">Transmembrane</keyword>
<feature type="transmembrane region" description="Helical" evidence="1">
    <location>
        <begin position="70"/>
        <end position="88"/>
    </location>
</feature>
<accession>A0A0R1FTH0</accession>
<organism evidence="2 3">
    <name type="scientific">Apilactobacillus kunkeei DSM 12361 = ATCC 700308</name>
    <dbReference type="NCBI Taxonomy" id="1423768"/>
    <lineage>
        <taxon>Bacteria</taxon>
        <taxon>Bacillati</taxon>
        <taxon>Bacillota</taxon>
        <taxon>Bacilli</taxon>
        <taxon>Lactobacillales</taxon>
        <taxon>Lactobacillaceae</taxon>
        <taxon>Apilactobacillus</taxon>
    </lineage>
</organism>
<proteinExistence type="predicted"/>
<feature type="transmembrane region" description="Helical" evidence="1">
    <location>
        <begin position="94"/>
        <end position="115"/>
    </location>
</feature>
<comment type="caution">
    <text evidence="2">The sequence shown here is derived from an EMBL/GenBank/DDBJ whole genome shotgun (WGS) entry which is preliminary data.</text>
</comment>
<sequence length="117" mass="13274">MNSKIAAIIISICEFFLVALYTATGTIYTFSDGLDIENADMIGLIFFILAICYLIQIIFNFFLRSILAKEVFLGILVLIFFATCMFTTDINLELVIINWIVIIANILNVMDLDLLKF</sequence>